<dbReference type="Pfam" id="PF12710">
    <property type="entry name" value="HAD"/>
    <property type="match status" value="1"/>
</dbReference>
<protein>
    <recommendedName>
        <fullName evidence="4">phosphoglycolate phosphatase</fullName>
        <ecNumber evidence="4">3.1.3.18</ecNumber>
    </recommendedName>
</protein>
<evidence type="ECO:0000313" key="5">
    <source>
        <dbReference type="EMBL" id="MEJ5976968.1"/>
    </source>
</evidence>
<dbReference type="Gene3D" id="3.40.50.1000">
    <property type="entry name" value="HAD superfamily/HAD-like"/>
    <property type="match status" value="1"/>
</dbReference>
<dbReference type="PANTHER" id="PTHR43434:SF1">
    <property type="entry name" value="PHOSPHOGLYCOLATE PHOSPHATASE"/>
    <property type="match status" value="1"/>
</dbReference>
<dbReference type="SUPFAM" id="SSF56784">
    <property type="entry name" value="HAD-like"/>
    <property type="match status" value="1"/>
</dbReference>
<dbReference type="SFLD" id="SFLDS00003">
    <property type="entry name" value="Haloacid_Dehalogenase"/>
    <property type="match status" value="1"/>
</dbReference>
<dbReference type="InterPro" id="IPR036412">
    <property type="entry name" value="HAD-like_sf"/>
</dbReference>
<keyword evidence="6" id="KW-1185">Reference proteome</keyword>
<dbReference type="InterPro" id="IPR023198">
    <property type="entry name" value="PGP-like_dom2"/>
</dbReference>
<comment type="similarity">
    <text evidence="3">Belongs to the HAD-like hydrolase superfamily. CbbY/CbbZ/Gph/YieH family.</text>
</comment>
<dbReference type="SFLD" id="SFLDG01129">
    <property type="entry name" value="C1.5:_HAD__Beta-PGM__Phosphata"/>
    <property type="match status" value="1"/>
</dbReference>
<accession>A0ABU8RVH4</accession>
<dbReference type="InterPro" id="IPR023214">
    <property type="entry name" value="HAD_sf"/>
</dbReference>
<evidence type="ECO:0000256" key="1">
    <source>
        <dbReference type="ARBA" id="ARBA00000830"/>
    </source>
</evidence>
<name>A0ABU8RVH4_9SPHN</name>
<sequence>MTVALLVFDLDGTLVPTMEDYADQAASLMEAHLATPWHDARRDYFRTSGLPFQKQLRQLYPDRDDTDSVAERFEQWKDGYLRAIALPAPVERLFGEWRDRGFRIAISSNNMQAYVDRLAQDWPVDFALGFRPEDGFAKGEDHFRTLEARFGFGRERMVFTGDSPNDARIARDTGVAFRALLTTAFRPEDFRAVDPAIVLLDGLDQLVATLPIG</sequence>
<dbReference type="PANTHER" id="PTHR43434">
    <property type="entry name" value="PHOSPHOGLYCOLATE PHOSPHATASE"/>
    <property type="match status" value="1"/>
</dbReference>
<dbReference type="Gene3D" id="1.10.150.240">
    <property type="entry name" value="Putative phosphatase, domain 2"/>
    <property type="match status" value="1"/>
</dbReference>
<reference evidence="5 6" key="1">
    <citation type="submission" date="2024-03" db="EMBL/GenBank/DDBJ databases">
        <authorList>
            <person name="Jo J.-H."/>
        </authorList>
    </citation>
    <scope>NUCLEOTIDE SEQUENCE [LARGE SCALE GENOMIC DNA]</scope>
    <source>
        <strain evidence="5 6">PS1R-30</strain>
    </source>
</reference>
<evidence type="ECO:0000256" key="3">
    <source>
        <dbReference type="ARBA" id="ARBA00006171"/>
    </source>
</evidence>
<proteinExistence type="inferred from homology"/>
<dbReference type="RefSeq" id="WP_339586924.1">
    <property type="nucleotide sequence ID" value="NZ_JBBHJZ010000002.1"/>
</dbReference>
<dbReference type="EC" id="3.1.3.18" evidence="4"/>
<comment type="pathway">
    <text evidence="2">Organic acid metabolism; glycolate biosynthesis; glycolate from 2-phosphoglycolate: step 1/1.</text>
</comment>
<evidence type="ECO:0000256" key="4">
    <source>
        <dbReference type="ARBA" id="ARBA00013078"/>
    </source>
</evidence>
<dbReference type="Proteomes" id="UP001361239">
    <property type="component" value="Unassembled WGS sequence"/>
</dbReference>
<evidence type="ECO:0000313" key="6">
    <source>
        <dbReference type="Proteomes" id="UP001361239"/>
    </source>
</evidence>
<evidence type="ECO:0000256" key="2">
    <source>
        <dbReference type="ARBA" id="ARBA00004818"/>
    </source>
</evidence>
<comment type="catalytic activity">
    <reaction evidence="1">
        <text>2-phosphoglycolate + H2O = glycolate + phosphate</text>
        <dbReference type="Rhea" id="RHEA:14369"/>
        <dbReference type="ChEBI" id="CHEBI:15377"/>
        <dbReference type="ChEBI" id="CHEBI:29805"/>
        <dbReference type="ChEBI" id="CHEBI:43474"/>
        <dbReference type="ChEBI" id="CHEBI:58033"/>
        <dbReference type="EC" id="3.1.3.18"/>
    </reaction>
</comment>
<organism evidence="5 6">
    <name type="scientific">Novosphingobium anseongense</name>
    <dbReference type="NCBI Taxonomy" id="3133436"/>
    <lineage>
        <taxon>Bacteria</taxon>
        <taxon>Pseudomonadati</taxon>
        <taxon>Pseudomonadota</taxon>
        <taxon>Alphaproteobacteria</taxon>
        <taxon>Sphingomonadales</taxon>
        <taxon>Sphingomonadaceae</taxon>
        <taxon>Novosphingobium</taxon>
    </lineage>
</organism>
<comment type="caution">
    <text evidence="5">The sequence shown here is derived from an EMBL/GenBank/DDBJ whole genome shotgun (WGS) entry which is preliminary data.</text>
</comment>
<dbReference type="InterPro" id="IPR050155">
    <property type="entry name" value="HAD-like_hydrolase_sf"/>
</dbReference>
<dbReference type="EMBL" id="JBBHJZ010000002">
    <property type="protein sequence ID" value="MEJ5976968.1"/>
    <property type="molecule type" value="Genomic_DNA"/>
</dbReference>
<gene>
    <name evidence="5" type="ORF">WG901_10010</name>
</gene>